<dbReference type="InterPro" id="IPR039422">
    <property type="entry name" value="MarR/SlyA-like"/>
</dbReference>
<dbReference type="PANTHER" id="PTHR33164:SF99">
    <property type="entry name" value="MARR FAMILY REGULATORY PROTEIN"/>
    <property type="match status" value="1"/>
</dbReference>
<dbReference type="InterPro" id="IPR000835">
    <property type="entry name" value="HTH_MarR-typ"/>
</dbReference>
<evidence type="ECO:0000313" key="3">
    <source>
        <dbReference type="Proteomes" id="UP000592181"/>
    </source>
</evidence>
<accession>A0A852WZM3</accession>
<dbReference type="InterPro" id="IPR036388">
    <property type="entry name" value="WH-like_DNA-bd_sf"/>
</dbReference>
<dbReference type="GO" id="GO:0003677">
    <property type="term" value="F:DNA binding"/>
    <property type="evidence" value="ECO:0007669"/>
    <property type="project" value="UniProtKB-KW"/>
</dbReference>
<feature type="domain" description="HTH marR-type" evidence="1">
    <location>
        <begin position="13"/>
        <end position="149"/>
    </location>
</feature>
<dbReference type="PANTHER" id="PTHR33164">
    <property type="entry name" value="TRANSCRIPTIONAL REGULATOR, MARR FAMILY"/>
    <property type="match status" value="1"/>
</dbReference>
<name>A0A852WZM3_9MICO</name>
<comment type="caution">
    <text evidence="2">The sequence shown here is derived from an EMBL/GenBank/DDBJ whole genome shotgun (WGS) entry which is preliminary data.</text>
</comment>
<keyword evidence="2" id="KW-0238">DNA-binding</keyword>
<evidence type="ECO:0000259" key="1">
    <source>
        <dbReference type="PROSITE" id="PS50995"/>
    </source>
</evidence>
<dbReference type="AlphaFoldDB" id="A0A852WZM3"/>
<dbReference type="EMBL" id="JACBZX010000001">
    <property type="protein sequence ID" value="NYG35707.1"/>
    <property type="molecule type" value="Genomic_DNA"/>
</dbReference>
<dbReference type="Gene3D" id="1.10.10.10">
    <property type="entry name" value="Winged helix-like DNA-binding domain superfamily/Winged helix DNA-binding domain"/>
    <property type="match status" value="1"/>
</dbReference>
<dbReference type="PROSITE" id="PS50995">
    <property type="entry name" value="HTH_MARR_2"/>
    <property type="match status" value="1"/>
</dbReference>
<keyword evidence="3" id="KW-1185">Reference proteome</keyword>
<organism evidence="2 3">
    <name type="scientific">Janibacter alkaliphilus</name>
    <dbReference type="NCBI Taxonomy" id="1069963"/>
    <lineage>
        <taxon>Bacteria</taxon>
        <taxon>Bacillati</taxon>
        <taxon>Actinomycetota</taxon>
        <taxon>Actinomycetes</taxon>
        <taxon>Micrococcales</taxon>
        <taxon>Intrasporangiaceae</taxon>
        <taxon>Janibacter</taxon>
    </lineage>
</organism>
<dbReference type="GO" id="GO:0006950">
    <property type="term" value="P:response to stress"/>
    <property type="evidence" value="ECO:0007669"/>
    <property type="project" value="TreeGrafter"/>
</dbReference>
<dbReference type="SUPFAM" id="SSF46785">
    <property type="entry name" value="Winged helix' DNA-binding domain"/>
    <property type="match status" value="1"/>
</dbReference>
<gene>
    <name evidence="2" type="ORF">BJY28_000176</name>
</gene>
<dbReference type="Proteomes" id="UP000592181">
    <property type="component" value="Unassembled WGS sequence"/>
</dbReference>
<dbReference type="GO" id="GO:0003700">
    <property type="term" value="F:DNA-binding transcription factor activity"/>
    <property type="evidence" value="ECO:0007669"/>
    <property type="project" value="InterPro"/>
</dbReference>
<proteinExistence type="predicted"/>
<reference evidence="2 3" key="1">
    <citation type="submission" date="2020-07" db="EMBL/GenBank/DDBJ databases">
        <title>Sequencing the genomes of 1000 actinobacteria strains.</title>
        <authorList>
            <person name="Klenk H.-P."/>
        </authorList>
    </citation>
    <scope>NUCLEOTIDE SEQUENCE [LARGE SCALE GENOMIC DNA]</scope>
    <source>
        <strain evidence="2 3">DSM 24723</strain>
    </source>
</reference>
<evidence type="ECO:0000313" key="2">
    <source>
        <dbReference type="EMBL" id="NYG35707.1"/>
    </source>
</evidence>
<dbReference type="RefSeq" id="WP_179461335.1">
    <property type="nucleotide sequence ID" value="NZ_JACBZX010000001.1"/>
</dbReference>
<protein>
    <submittedName>
        <fullName evidence="2">DNA-binding MarR family transcriptional regulator</fullName>
    </submittedName>
</protein>
<dbReference type="Pfam" id="PF12802">
    <property type="entry name" value="MarR_2"/>
    <property type="match status" value="1"/>
</dbReference>
<sequence>MTAVEERWLDERQMQAWLRLVAVTEILPATLDARLRRVSGLTHFEYQVLAMLSESPDRTLQMSWLARRTNASLPRLSHVVRRLDERGLVQRRPSEADRRATDAVLTEAGWQTVVAAAPDHVATVREHVVDVLTDVQLQQVSTAMAAILASLDPEGHLTQAPAGAAEEPG</sequence>
<dbReference type="InterPro" id="IPR036390">
    <property type="entry name" value="WH_DNA-bd_sf"/>
</dbReference>
<dbReference type="SMART" id="SM00347">
    <property type="entry name" value="HTH_MARR"/>
    <property type="match status" value="1"/>
</dbReference>